<evidence type="ECO:0000313" key="4">
    <source>
        <dbReference type="Proteomes" id="UP000034913"/>
    </source>
</evidence>
<feature type="compositionally biased region" description="Acidic residues" evidence="1">
    <location>
        <begin position="1"/>
        <end position="17"/>
    </location>
</feature>
<feature type="region of interest" description="Disordered" evidence="1">
    <location>
        <begin position="1"/>
        <end position="23"/>
    </location>
</feature>
<proteinExistence type="predicted"/>
<gene>
    <name evidence="3" type="ORF">VF00_C0002G0163</name>
</gene>
<accession>A0A0G1X6Q3</accession>
<protein>
    <submittedName>
        <fullName evidence="3">Uncharacterized protein</fullName>
    </submittedName>
</protein>
<dbReference type="AlphaFoldDB" id="A0A0G1X6Q3"/>
<evidence type="ECO:0000256" key="1">
    <source>
        <dbReference type="SAM" id="MobiDB-lite"/>
    </source>
</evidence>
<comment type="caution">
    <text evidence="3">The sequence shown here is derived from an EMBL/GenBank/DDBJ whole genome shotgun (WGS) entry which is preliminary data.</text>
</comment>
<sequence length="331" mass="36858">MEIEDEITAEEANEIEAEATTMKRPRRPRSMGVILTVFAAVIVVLVGGLASYYYYTFQRQGVVSEQELRDVWDETVLVTVTLTNRFQTVDKFEQIDASGKNSFVEALNDANRTVRDGMFSLRNQAGLGVDASTFASKFNSFLDDYGGMLTELRRIIDRKSEIDSLTALDQLLADKDAMEKSYDDLLLVSRGFIQANLPRAIFDLPGSISDLLKKQLDEQGTQDEQTKAARQAAEGVVTQFAQAWQDRDGGAMTKLLTAGAKREFNQGILEDSSDITSFRIITTDLPDPAKAEIDSQLTKETPDGVTKTESWHFVVLKDGAGNWLIDTWQAK</sequence>
<evidence type="ECO:0000256" key="2">
    <source>
        <dbReference type="SAM" id="Phobius"/>
    </source>
</evidence>
<evidence type="ECO:0000313" key="3">
    <source>
        <dbReference type="EMBL" id="KKW26838.1"/>
    </source>
</evidence>
<name>A0A0G1X6Q3_UNCK3</name>
<reference evidence="3 4" key="1">
    <citation type="journal article" date="2015" name="Nature">
        <title>rRNA introns, odd ribosomes, and small enigmatic genomes across a large radiation of phyla.</title>
        <authorList>
            <person name="Brown C.T."/>
            <person name="Hug L.A."/>
            <person name="Thomas B.C."/>
            <person name="Sharon I."/>
            <person name="Castelle C.J."/>
            <person name="Singh A."/>
            <person name="Wilkins M.J."/>
            <person name="Williams K.H."/>
            <person name="Banfield J.F."/>
        </authorList>
    </citation>
    <scope>NUCLEOTIDE SEQUENCE [LARGE SCALE GENOMIC DNA]</scope>
</reference>
<keyword evidence="2" id="KW-0472">Membrane</keyword>
<dbReference type="EMBL" id="LCRB01000002">
    <property type="protein sequence ID" value="KKW26838.1"/>
    <property type="molecule type" value="Genomic_DNA"/>
</dbReference>
<dbReference type="Proteomes" id="UP000034913">
    <property type="component" value="Unassembled WGS sequence"/>
</dbReference>
<organism evidence="3 4">
    <name type="scientific">candidate division Kazan bacterium GW2011_GWB1_52_7</name>
    <dbReference type="NCBI Taxonomy" id="1620414"/>
    <lineage>
        <taxon>Bacteria</taxon>
        <taxon>Bacteria division Kazan-3B-28</taxon>
    </lineage>
</organism>
<keyword evidence="2" id="KW-1133">Transmembrane helix</keyword>
<feature type="transmembrane region" description="Helical" evidence="2">
    <location>
        <begin position="32"/>
        <end position="55"/>
    </location>
</feature>
<keyword evidence="2" id="KW-0812">Transmembrane</keyword>